<dbReference type="Proteomes" id="UP000679950">
    <property type="component" value="Unassembled WGS sequence"/>
</dbReference>
<dbReference type="InterPro" id="IPR006343">
    <property type="entry name" value="DnaB/C_C"/>
</dbReference>
<reference evidence="3 4" key="1">
    <citation type="submission" date="2021-03" db="EMBL/GenBank/DDBJ databases">
        <title>Antimicrobial resistance genes in bacteria isolated from Japanese honey, and their potential for conferring macrolide and lincosamide resistance in the American foulbrood pathogen Paenibacillus larvae.</title>
        <authorList>
            <person name="Okamoto M."/>
            <person name="Kumagai M."/>
            <person name="Kanamori H."/>
            <person name="Takamatsu D."/>
        </authorList>
    </citation>
    <scope>NUCLEOTIDE SEQUENCE [LARGE SCALE GENOMIC DNA]</scope>
    <source>
        <strain evidence="3 4">J8TS2</strain>
    </source>
</reference>
<evidence type="ECO:0000259" key="2">
    <source>
        <dbReference type="Pfam" id="PF07261"/>
    </source>
</evidence>
<dbReference type="EMBL" id="BORB01000038">
    <property type="protein sequence ID" value="GIN59197.1"/>
    <property type="molecule type" value="Genomic_DNA"/>
</dbReference>
<keyword evidence="4" id="KW-1185">Reference proteome</keyword>
<dbReference type="Pfam" id="PF07261">
    <property type="entry name" value="DnaB_2"/>
    <property type="match status" value="1"/>
</dbReference>
<dbReference type="RefSeq" id="WP_212967112.1">
    <property type="nucleotide sequence ID" value="NZ_BORB01000038.1"/>
</dbReference>
<evidence type="ECO:0000313" key="3">
    <source>
        <dbReference type="EMBL" id="GIN59197.1"/>
    </source>
</evidence>
<evidence type="ECO:0000313" key="4">
    <source>
        <dbReference type="Proteomes" id="UP000679950"/>
    </source>
</evidence>
<name>A0ABQ4KMU2_9BACI</name>
<gene>
    <name evidence="3" type="ORF">J8TS2_35160</name>
</gene>
<protein>
    <recommendedName>
        <fullName evidence="2">DnaB/C C-terminal domain-containing protein</fullName>
    </recommendedName>
</protein>
<feature type="domain" description="DnaB/C C-terminal" evidence="2">
    <location>
        <begin position="180"/>
        <end position="246"/>
    </location>
</feature>
<dbReference type="InterPro" id="IPR034829">
    <property type="entry name" value="DnaD-like_sf"/>
</dbReference>
<dbReference type="SUPFAM" id="SSF158499">
    <property type="entry name" value="DnaD domain-like"/>
    <property type="match status" value="1"/>
</dbReference>
<evidence type="ECO:0000256" key="1">
    <source>
        <dbReference type="ARBA" id="ARBA00093462"/>
    </source>
</evidence>
<dbReference type="Gene3D" id="1.10.10.630">
    <property type="entry name" value="DnaD domain-like"/>
    <property type="match status" value="1"/>
</dbReference>
<organism evidence="3 4">
    <name type="scientific">Lederbergia ruris</name>
    <dbReference type="NCBI Taxonomy" id="217495"/>
    <lineage>
        <taxon>Bacteria</taxon>
        <taxon>Bacillati</taxon>
        <taxon>Bacillota</taxon>
        <taxon>Bacilli</taxon>
        <taxon>Bacillales</taxon>
        <taxon>Bacillaceae</taxon>
        <taxon>Lederbergia</taxon>
    </lineage>
</organism>
<comment type="caution">
    <text evidence="3">The sequence shown here is derived from an EMBL/GenBank/DDBJ whole genome shotgun (WGS) entry which is preliminary data.</text>
</comment>
<proteinExistence type="inferred from homology"/>
<dbReference type="NCBIfam" id="TIGR01446">
    <property type="entry name" value="DnaD_dom"/>
    <property type="match status" value="1"/>
</dbReference>
<sequence>MAKFRMIDIGFWDDPKVVEEMTPEDKYLFLYLLTNANTTQIGIYSITKKQMAFDTGYSMETVQSIFERLIHQHKLLKYNSQTREVAIRNWGKYNFPRGGKPVEDCVTAELSKVKDRSLITFVGGNVKQEKIRRLYESYDDTHALRGQEKEVEKEIEKEIEKEQQQEAQKIDGGGCRENVIDFYQQNIGMLSPYMAEELVDALEEFGEVLVIEAMKISVASGNRSWRYTYGILKKWRHHNVKTLGDVSALDREFEQQKKYFGHQTLDTELSKLYQHNLSEGEEEHDS</sequence>
<accession>A0ABQ4KMU2</accession>
<dbReference type="PANTHER" id="PTHR37293">
    <property type="entry name" value="PHAGE REPLICATION PROTEIN-RELATED"/>
    <property type="match status" value="1"/>
</dbReference>
<comment type="similarity">
    <text evidence="1">Belongs to the DnaB/DnaD family.</text>
</comment>
<dbReference type="InterPro" id="IPR053162">
    <property type="entry name" value="DnaD"/>
</dbReference>
<dbReference type="PANTHER" id="PTHR37293:SF5">
    <property type="entry name" value="DNA REPLICATION PROTEIN"/>
    <property type="match status" value="1"/>
</dbReference>